<reference evidence="2 3" key="1">
    <citation type="submission" date="2020-08" db="EMBL/GenBank/DDBJ databases">
        <title>Genomic Encyclopedia of Type Strains, Phase III (KMG-III): the genomes of soil and plant-associated and newly described type strains.</title>
        <authorList>
            <person name="Whitman W."/>
        </authorList>
    </citation>
    <scope>NUCLEOTIDE SEQUENCE [LARGE SCALE GENOMIC DNA]</scope>
    <source>
        <strain evidence="2 3">CECT 8571</strain>
    </source>
</reference>
<dbReference type="EMBL" id="JACHXZ010000002">
    <property type="protein sequence ID" value="MBB3168439.1"/>
    <property type="molecule type" value="Genomic_DNA"/>
</dbReference>
<dbReference type="RefSeq" id="WP_183909919.1">
    <property type="nucleotide sequence ID" value="NZ_JACHXZ010000002.1"/>
</dbReference>
<comment type="caution">
    <text evidence="2">The sequence shown here is derived from an EMBL/GenBank/DDBJ whole genome shotgun (WGS) entry which is preliminary data.</text>
</comment>
<sequence>MINKTILDPEVDSATSKQLLHLISLSKSVEDALMSSDLDNAAKMATARDEAIRLIDWENIDKKRHAVTLAAIAAIDTSLQTMAKQVQEQYTKSDFNQPSLEKAQRKKISEKYQR</sequence>
<proteinExistence type="predicted"/>
<name>A0A839UPM2_9GAMM</name>
<gene>
    <name evidence="2" type="ORF">FHS30_001623</name>
</gene>
<accession>A0A839UPM2</accession>
<keyword evidence="3" id="KW-1185">Reference proteome</keyword>
<evidence type="ECO:0000313" key="2">
    <source>
        <dbReference type="EMBL" id="MBB3168439.1"/>
    </source>
</evidence>
<evidence type="ECO:0000313" key="3">
    <source>
        <dbReference type="Proteomes" id="UP000559987"/>
    </source>
</evidence>
<feature type="region of interest" description="Disordered" evidence="1">
    <location>
        <begin position="93"/>
        <end position="114"/>
    </location>
</feature>
<dbReference type="Proteomes" id="UP000559987">
    <property type="component" value="Unassembled WGS sequence"/>
</dbReference>
<dbReference type="AlphaFoldDB" id="A0A839UPM2"/>
<organism evidence="2 3">
    <name type="scientific">Simiduia aestuariiviva</name>
    <dbReference type="NCBI Taxonomy" id="1510459"/>
    <lineage>
        <taxon>Bacteria</taxon>
        <taxon>Pseudomonadati</taxon>
        <taxon>Pseudomonadota</taxon>
        <taxon>Gammaproteobacteria</taxon>
        <taxon>Cellvibrionales</taxon>
        <taxon>Cellvibrionaceae</taxon>
        <taxon>Simiduia</taxon>
    </lineage>
</organism>
<protein>
    <submittedName>
        <fullName evidence="2">Uncharacterized protein</fullName>
    </submittedName>
</protein>
<evidence type="ECO:0000256" key="1">
    <source>
        <dbReference type="SAM" id="MobiDB-lite"/>
    </source>
</evidence>